<dbReference type="GO" id="GO:0005856">
    <property type="term" value="C:cytoskeleton"/>
    <property type="evidence" value="ECO:0007669"/>
    <property type="project" value="TreeGrafter"/>
</dbReference>
<gene>
    <name evidence="3" type="ORF">GNZ13_25540</name>
</gene>
<name>A0A972SJB1_9BURK</name>
<dbReference type="SUPFAM" id="SSF53639">
    <property type="entry name" value="AraD/HMP-PK domain-like"/>
    <property type="match status" value="1"/>
</dbReference>
<evidence type="ECO:0000313" key="4">
    <source>
        <dbReference type="Proteomes" id="UP000655523"/>
    </source>
</evidence>
<accession>A0A972SJB1</accession>
<dbReference type="AlphaFoldDB" id="A0A972SJB1"/>
<dbReference type="FunFam" id="3.40.225.10:FF:000013">
    <property type="entry name" value="Class II aldolase"/>
    <property type="match status" value="1"/>
</dbReference>
<dbReference type="EMBL" id="WOEZ01000140">
    <property type="protein sequence ID" value="NPT57838.1"/>
    <property type="molecule type" value="Genomic_DNA"/>
</dbReference>
<dbReference type="InterPro" id="IPR001303">
    <property type="entry name" value="Aldolase_II/adducin_N"/>
</dbReference>
<reference evidence="3 4" key="1">
    <citation type="submission" date="2019-11" db="EMBL/GenBank/DDBJ databases">
        <title>Metabolism of dissolved organic matter in forest soils.</title>
        <authorList>
            <person name="Cyle K.T."/>
            <person name="Wilhelm R.C."/>
            <person name="Martinez C.E."/>
        </authorList>
    </citation>
    <scope>NUCLEOTIDE SEQUENCE [LARGE SCALE GENOMIC DNA]</scope>
    <source>
        <strain evidence="3 4">5N</strain>
    </source>
</reference>
<keyword evidence="4" id="KW-1185">Reference proteome</keyword>
<protein>
    <submittedName>
        <fullName evidence="3">Class II aldolase</fullName>
    </submittedName>
</protein>
<proteinExistence type="inferred from homology"/>
<dbReference type="GO" id="GO:0051015">
    <property type="term" value="F:actin filament binding"/>
    <property type="evidence" value="ECO:0007669"/>
    <property type="project" value="TreeGrafter"/>
</dbReference>
<evidence type="ECO:0000256" key="1">
    <source>
        <dbReference type="ARBA" id="ARBA00037961"/>
    </source>
</evidence>
<organism evidence="3 4">
    <name type="scientific">Paraburkholderia elongata</name>
    <dbReference type="NCBI Taxonomy" id="2675747"/>
    <lineage>
        <taxon>Bacteria</taxon>
        <taxon>Pseudomonadati</taxon>
        <taxon>Pseudomonadota</taxon>
        <taxon>Betaproteobacteria</taxon>
        <taxon>Burkholderiales</taxon>
        <taxon>Burkholderiaceae</taxon>
        <taxon>Paraburkholderia</taxon>
    </lineage>
</organism>
<dbReference type="PANTHER" id="PTHR10672">
    <property type="entry name" value="ADDUCIN"/>
    <property type="match status" value="1"/>
</dbReference>
<comment type="similarity">
    <text evidence="1">Belongs to the aldolase class II family.</text>
</comment>
<dbReference type="Gene3D" id="3.40.225.10">
    <property type="entry name" value="Class II aldolase/adducin N-terminal domain"/>
    <property type="match status" value="1"/>
</dbReference>
<dbReference type="Proteomes" id="UP000655523">
    <property type="component" value="Unassembled WGS sequence"/>
</dbReference>
<feature type="domain" description="Class II aldolase/adducin N-terminal" evidence="2">
    <location>
        <begin position="21"/>
        <end position="201"/>
    </location>
</feature>
<evidence type="ECO:0000313" key="3">
    <source>
        <dbReference type="EMBL" id="NPT57838.1"/>
    </source>
</evidence>
<evidence type="ECO:0000259" key="2">
    <source>
        <dbReference type="SMART" id="SM01007"/>
    </source>
</evidence>
<dbReference type="NCBIfam" id="NF005451">
    <property type="entry name" value="PRK07044.1"/>
    <property type="match status" value="1"/>
</dbReference>
<dbReference type="PANTHER" id="PTHR10672:SF3">
    <property type="entry name" value="PROTEIN HU-LI TAI SHAO"/>
    <property type="match status" value="1"/>
</dbReference>
<dbReference type="SMART" id="SM01007">
    <property type="entry name" value="Aldolase_II"/>
    <property type="match status" value="1"/>
</dbReference>
<dbReference type="RefSeq" id="WP_172169607.1">
    <property type="nucleotide sequence ID" value="NZ_WOEZ01000140.1"/>
</dbReference>
<dbReference type="InterPro" id="IPR051017">
    <property type="entry name" value="Aldolase-II_Adducin_sf"/>
</dbReference>
<sequence>MSDQAFELRPTVSAAEWQQRIDLAACYRLVAMFGWDDLIFTHISARVPGPEHHFLINPYGMMFSEITASSLVKVDLQGTKVFDSPYDINPAGFTIHSAVHAAREDANCVLHVHSVNGVAVSAQDEGVLPLSQHSIFVLSSLAYHDYEGVALEADEKPRLVRDLGNKRFLMLRNHGLLTVGQSVADAFVAMYFFETTCTIQVRALSGGRPLRRIGESIVDGAQAQWEKVTRGAGGGLAWPALLRKLDRADPSYRT</sequence>
<comment type="caution">
    <text evidence="3">The sequence shown here is derived from an EMBL/GenBank/DDBJ whole genome shotgun (WGS) entry which is preliminary data.</text>
</comment>
<dbReference type="Pfam" id="PF00596">
    <property type="entry name" value="Aldolase_II"/>
    <property type="match status" value="1"/>
</dbReference>
<dbReference type="InterPro" id="IPR036409">
    <property type="entry name" value="Aldolase_II/adducin_N_sf"/>
</dbReference>